<dbReference type="InterPro" id="IPR054722">
    <property type="entry name" value="PolX-like_BBD"/>
</dbReference>
<dbReference type="InterPro" id="IPR029472">
    <property type="entry name" value="Copia-like_N"/>
</dbReference>
<sequence>MGDVDSTLETPSSGKSIGSGSSGDKELDAHNPFFIPNSDSTGHLHVSSVLTPTNYGEWVLEMTDALVTKNKIGFVDGSLPRPQGGGPSSLTWTRCDALVKGWLRSAMDPELRSSVMHAKTAQEILEDLRNRFSKGNLTRAYELRRHVSFLQQEKQSVSTFYTKLRKAWEETQSILSPPICACGRQCRDQNESLRLFDFLLGLDDSFATVRSQILSLSVPPSLPEAFRIVYNDEQQRLLTQTRKPLPEAAAFVTHGEADRGASGARNSRERSSADKEKDTRICTHCLKPGHLRETCYQLIGYPSCDKHGDGQNRRKSRDSGRDASCDGGAARGQGREPRASQVEQESSPVPGFSVQQLEQLKRFFGSQFSPATDPSSHMAGTFSSSDQCEWIIDSGCNEHITMDDNLLTTDHHVLSTPPVRISNGASIPVKRIGIVKLSDGMTLGRVLHVPEFCCNLLSVSRLCQEHHVAIIFLDDFCIVQDLHSRNVIGKGEIRDGLYFL</sequence>
<keyword evidence="5" id="KW-1185">Reference proteome</keyword>
<evidence type="ECO:0000256" key="1">
    <source>
        <dbReference type="SAM" id="MobiDB-lite"/>
    </source>
</evidence>
<dbReference type="Pfam" id="PF22936">
    <property type="entry name" value="Pol_BBD"/>
    <property type="match status" value="1"/>
</dbReference>
<organism evidence="4 5">
    <name type="scientific">Linum trigynum</name>
    <dbReference type="NCBI Taxonomy" id="586398"/>
    <lineage>
        <taxon>Eukaryota</taxon>
        <taxon>Viridiplantae</taxon>
        <taxon>Streptophyta</taxon>
        <taxon>Embryophyta</taxon>
        <taxon>Tracheophyta</taxon>
        <taxon>Spermatophyta</taxon>
        <taxon>Magnoliopsida</taxon>
        <taxon>eudicotyledons</taxon>
        <taxon>Gunneridae</taxon>
        <taxon>Pentapetalae</taxon>
        <taxon>rosids</taxon>
        <taxon>fabids</taxon>
        <taxon>Malpighiales</taxon>
        <taxon>Linaceae</taxon>
        <taxon>Linum</taxon>
    </lineage>
</organism>
<feature type="domain" description="Retrovirus-related Pol polyprotein from transposon TNT 1-94-like beta-barrel" evidence="3">
    <location>
        <begin position="390"/>
        <end position="465"/>
    </location>
</feature>
<protein>
    <recommendedName>
        <fullName evidence="6">Retrotransposon Copia-like N-terminal domain-containing protein</fullName>
    </recommendedName>
</protein>
<evidence type="ECO:0000313" key="5">
    <source>
        <dbReference type="Proteomes" id="UP001497516"/>
    </source>
</evidence>
<dbReference type="AlphaFoldDB" id="A0AAV2CAD5"/>
<reference evidence="4 5" key="1">
    <citation type="submission" date="2024-04" db="EMBL/GenBank/DDBJ databases">
        <authorList>
            <person name="Fracassetti M."/>
        </authorList>
    </citation>
    <scope>NUCLEOTIDE SEQUENCE [LARGE SCALE GENOMIC DNA]</scope>
</reference>
<name>A0AAV2CAD5_9ROSI</name>
<dbReference type="EMBL" id="OZ034813">
    <property type="protein sequence ID" value="CAL1352967.1"/>
    <property type="molecule type" value="Genomic_DNA"/>
</dbReference>
<accession>A0AAV2CAD5</accession>
<feature type="domain" description="Retrotransposon Copia-like N-terminal" evidence="2">
    <location>
        <begin position="37"/>
        <end position="82"/>
    </location>
</feature>
<evidence type="ECO:0008006" key="6">
    <source>
        <dbReference type="Google" id="ProtNLM"/>
    </source>
</evidence>
<feature type="compositionally biased region" description="Basic and acidic residues" evidence="1">
    <location>
        <begin position="266"/>
        <end position="278"/>
    </location>
</feature>
<feature type="compositionally biased region" description="Basic and acidic residues" evidence="1">
    <location>
        <begin position="306"/>
        <end position="324"/>
    </location>
</feature>
<dbReference type="Proteomes" id="UP001497516">
    <property type="component" value="Chromosome 1"/>
</dbReference>
<evidence type="ECO:0000259" key="2">
    <source>
        <dbReference type="Pfam" id="PF14244"/>
    </source>
</evidence>
<feature type="region of interest" description="Disordered" evidence="1">
    <location>
        <begin position="1"/>
        <end position="32"/>
    </location>
</feature>
<feature type="region of interest" description="Disordered" evidence="1">
    <location>
        <begin position="251"/>
        <end position="278"/>
    </location>
</feature>
<evidence type="ECO:0000313" key="4">
    <source>
        <dbReference type="EMBL" id="CAL1352967.1"/>
    </source>
</evidence>
<feature type="region of interest" description="Disordered" evidence="1">
    <location>
        <begin position="306"/>
        <end position="350"/>
    </location>
</feature>
<evidence type="ECO:0000259" key="3">
    <source>
        <dbReference type="Pfam" id="PF22936"/>
    </source>
</evidence>
<dbReference type="Pfam" id="PF14244">
    <property type="entry name" value="Retrotran_gag_3"/>
    <property type="match status" value="1"/>
</dbReference>
<dbReference type="PANTHER" id="PTHR37610">
    <property type="entry name" value="CCHC-TYPE DOMAIN-CONTAINING PROTEIN"/>
    <property type="match status" value="1"/>
</dbReference>
<feature type="compositionally biased region" description="Polar residues" evidence="1">
    <location>
        <begin position="341"/>
        <end position="350"/>
    </location>
</feature>
<gene>
    <name evidence="4" type="ORF">LTRI10_LOCUS898</name>
</gene>
<dbReference type="PANTHER" id="PTHR37610:SF95">
    <property type="entry name" value="GAG-POLYPEPTIDE OF LTR COPIA-TYPE-RELATED"/>
    <property type="match status" value="1"/>
</dbReference>
<proteinExistence type="predicted"/>